<keyword evidence="1" id="KW-0812">Transmembrane</keyword>
<dbReference type="OrthoDB" id="8612348at2"/>
<sequence length="119" mass="12993">MNTLIIFTWLGNVILDTLGQLAFKRAATVSKEGEGWHYWVNLFSNGWLWVGIGSYVGEFLLWLAFLTLVPLSEGILLGSVNIIAVMVVGRILFKEKLTPLRLTGILLVASGVAVVGAFS</sequence>
<feature type="transmembrane region" description="Helical" evidence="1">
    <location>
        <begin position="75"/>
        <end position="93"/>
    </location>
</feature>
<evidence type="ECO:0000256" key="1">
    <source>
        <dbReference type="SAM" id="Phobius"/>
    </source>
</evidence>
<feature type="transmembrane region" description="Helical" evidence="1">
    <location>
        <begin position="100"/>
        <end position="118"/>
    </location>
</feature>
<keyword evidence="1" id="KW-1133">Transmembrane helix</keyword>
<dbReference type="AlphaFoldDB" id="C3XB03"/>
<dbReference type="STRING" id="847.BRW83_0699"/>
<dbReference type="Proteomes" id="UP000005089">
    <property type="component" value="Unassembled WGS sequence"/>
</dbReference>
<gene>
    <name evidence="2" type="ORF">OFBG_01407</name>
</gene>
<reference evidence="2 3" key="1">
    <citation type="submission" date="2009-02" db="EMBL/GenBank/DDBJ databases">
        <title>The Genome Sequence of Oxalobacter formigenes OXCC13.</title>
        <authorList>
            <consortium name="The Broad Institute Genome Sequencing Platform"/>
            <person name="Ward D."/>
            <person name="Young S.K."/>
            <person name="Kodira C.D."/>
            <person name="Zeng Q."/>
            <person name="Koehrsen M."/>
            <person name="Alvarado L."/>
            <person name="Berlin A."/>
            <person name="Borenstein D."/>
            <person name="Chen Z."/>
            <person name="Engels R."/>
            <person name="Freedman E."/>
            <person name="Gellesch M."/>
            <person name="Goldberg J."/>
            <person name="Griggs A."/>
            <person name="Gujja S."/>
            <person name="Heiman D."/>
            <person name="Hepburn T."/>
            <person name="Howarth C."/>
            <person name="Jen D."/>
            <person name="Larson L."/>
            <person name="Lewis B."/>
            <person name="Mehta T."/>
            <person name="Park D."/>
            <person name="Pearson M."/>
            <person name="Roberts A."/>
            <person name="Saif S."/>
            <person name="Shea T."/>
            <person name="Shenoy N."/>
            <person name="Sisk P."/>
            <person name="Stolte C."/>
            <person name="Sykes S."/>
            <person name="Walk T."/>
            <person name="White J."/>
            <person name="Yandava C."/>
            <person name="Allison M.J."/>
            <person name="Lander E."/>
            <person name="Nusbaum C."/>
            <person name="Galagan J."/>
            <person name="Birren B."/>
        </authorList>
    </citation>
    <scope>NUCLEOTIDE SEQUENCE [LARGE SCALE GENOMIC DNA]</scope>
    <source>
        <strain evidence="2 3">OXCC13</strain>
    </source>
</reference>
<dbReference type="RefSeq" id="WP_005881486.1">
    <property type="nucleotide sequence ID" value="NZ_CP019430.1"/>
</dbReference>
<dbReference type="InterPro" id="IPR037185">
    <property type="entry name" value="EmrE-like"/>
</dbReference>
<dbReference type="EMBL" id="GG658170">
    <property type="protein sequence ID" value="EEO30379.1"/>
    <property type="molecule type" value="Genomic_DNA"/>
</dbReference>
<evidence type="ECO:0000313" key="3">
    <source>
        <dbReference type="Proteomes" id="UP000005089"/>
    </source>
</evidence>
<protein>
    <submittedName>
        <fullName evidence="2">Uncharacterized protein</fullName>
    </submittedName>
</protein>
<name>C3XB03_OXAFO</name>
<accession>C3XB03</accession>
<dbReference type="GeneID" id="77134603"/>
<keyword evidence="3" id="KW-1185">Reference proteome</keyword>
<organism evidence="2 3">
    <name type="scientific">Oxalobacter formigenes OXCC13</name>
    <dbReference type="NCBI Taxonomy" id="556269"/>
    <lineage>
        <taxon>Bacteria</taxon>
        <taxon>Pseudomonadati</taxon>
        <taxon>Pseudomonadota</taxon>
        <taxon>Betaproteobacteria</taxon>
        <taxon>Burkholderiales</taxon>
        <taxon>Oxalobacteraceae</taxon>
        <taxon>Oxalobacter</taxon>
    </lineage>
</organism>
<dbReference type="eggNOG" id="ENOG5032TUZ">
    <property type="taxonomic scope" value="Bacteria"/>
</dbReference>
<dbReference type="HOGENOM" id="CLU_131462_3_2_4"/>
<evidence type="ECO:0000313" key="2">
    <source>
        <dbReference type="EMBL" id="EEO30379.1"/>
    </source>
</evidence>
<proteinExistence type="predicted"/>
<feature type="transmembrane region" description="Helical" evidence="1">
    <location>
        <begin position="47"/>
        <end position="69"/>
    </location>
</feature>
<dbReference type="SUPFAM" id="SSF103481">
    <property type="entry name" value="Multidrug resistance efflux transporter EmrE"/>
    <property type="match status" value="1"/>
</dbReference>
<keyword evidence="1" id="KW-0472">Membrane</keyword>
<dbReference type="Gene3D" id="1.10.3730.20">
    <property type="match status" value="1"/>
</dbReference>